<keyword evidence="4" id="KW-1185">Reference proteome</keyword>
<feature type="signal peptide" evidence="2">
    <location>
        <begin position="1"/>
        <end position="19"/>
    </location>
</feature>
<keyword evidence="2" id="KW-0732">Signal</keyword>
<proteinExistence type="predicted"/>
<dbReference type="RefSeq" id="WP_025907945.1">
    <property type="nucleotide sequence ID" value="NZ_KQ758656.1"/>
</dbReference>
<feature type="chain" id="PRO_5038685082" description="Lipoprotein" evidence="2">
    <location>
        <begin position="20"/>
        <end position="229"/>
    </location>
</feature>
<accession>A0A0V8JKH4</accession>
<protein>
    <recommendedName>
        <fullName evidence="5">Lipoprotein</fullName>
    </recommendedName>
</protein>
<dbReference type="EMBL" id="LNQP01000041">
    <property type="protein sequence ID" value="KSU87572.1"/>
    <property type="molecule type" value="Genomic_DNA"/>
</dbReference>
<evidence type="ECO:0008006" key="5">
    <source>
        <dbReference type="Google" id="ProtNLM"/>
    </source>
</evidence>
<reference evidence="3 4" key="1">
    <citation type="submission" date="2015-11" db="EMBL/GenBank/DDBJ databases">
        <title>Bacillus caseinolyticus sp nov.</title>
        <authorList>
            <person name="Dastager S.G."/>
            <person name="Mawlankar R."/>
        </authorList>
    </citation>
    <scope>NUCLEOTIDE SEQUENCE [LARGE SCALE GENOMIC DNA]</scope>
    <source>
        <strain evidence="3 4">SGD-V-76</strain>
    </source>
</reference>
<dbReference type="GeneID" id="93682505"/>
<feature type="compositionally biased region" description="Basic and acidic residues" evidence="1">
    <location>
        <begin position="32"/>
        <end position="58"/>
    </location>
</feature>
<dbReference type="Proteomes" id="UP000053681">
    <property type="component" value="Unassembled WGS sequence"/>
</dbReference>
<comment type="caution">
    <text evidence="3">The sequence shown here is derived from an EMBL/GenBank/DDBJ whole genome shotgun (WGS) entry which is preliminary data.</text>
</comment>
<feature type="region of interest" description="Disordered" evidence="1">
    <location>
        <begin position="22"/>
        <end position="66"/>
    </location>
</feature>
<evidence type="ECO:0000256" key="2">
    <source>
        <dbReference type="SAM" id="SignalP"/>
    </source>
</evidence>
<dbReference type="PROSITE" id="PS51257">
    <property type="entry name" value="PROKAR_LIPOPROTEIN"/>
    <property type="match status" value="1"/>
</dbReference>
<gene>
    <name evidence="3" type="ORF">AS180_12680</name>
</gene>
<organism evidence="3 4">
    <name type="scientific">Priestia veravalensis</name>
    <dbReference type="NCBI Taxonomy" id="1414648"/>
    <lineage>
        <taxon>Bacteria</taxon>
        <taxon>Bacillati</taxon>
        <taxon>Bacillota</taxon>
        <taxon>Bacilli</taxon>
        <taxon>Bacillales</taxon>
        <taxon>Bacillaceae</taxon>
        <taxon>Priestia</taxon>
    </lineage>
</organism>
<name>A0A0V8JKH4_9BACI</name>
<evidence type="ECO:0000313" key="3">
    <source>
        <dbReference type="EMBL" id="KSU87572.1"/>
    </source>
</evidence>
<dbReference type="AlphaFoldDB" id="A0A0V8JKH4"/>
<sequence>MSKFFKVLTSSLVVGVLLAGCGSNSDSSNGAEETKEEPKAAEQKPLKNDVPKPEKDESGNYILNVPGQKVKDDGATAELLKIKEVNETVDISPLKVTIEDIKVIKLTDLDEEFAEGLEWMADTKINPEETSYVQVNYTAENTSDSNIEWYDIMNVVTDKGEQIDGQLKDFISDDGDSDSQFIGKVKKEYTDGFVVKNEDINSVKLVFGYTEDEDYNEITPEQTVEYTFE</sequence>
<evidence type="ECO:0000313" key="4">
    <source>
        <dbReference type="Proteomes" id="UP000053681"/>
    </source>
</evidence>
<evidence type="ECO:0000256" key="1">
    <source>
        <dbReference type="SAM" id="MobiDB-lite"/>
    </source>
</evidence>